<protein>
    <submittedName>
        <fullName evidence="2">Uncharacterized protein</fullName>
    </submittedName>
</protein>
<sequence length="352" mass="39388">MSSGSPVREGAGPFVPGASDTDWGPVVIACDDLVADLEAQDDQCSEILEMVDTLHTHSLEQDMQPIMVALESVSNDIDHSVLDRNEAHSRIKKLLESQTDLEKRCHQLDQALANAAKFDLERSDAIRKLENALGRAQDDLQKANGQLKSLQADVEDRQTQIAFLKDQARILSESVETLTQTKNDLERSNRESAKQARLARDKNIDLMNALEKATDKIAAMERENVHLKQTKLLQMHEQAAKESEIAQMRRQLENALAQQVAMQRTLDRSSGAKRRHERERADLEKKVAEQDAQIAKLCSSLRQLRSFFHSIEAMDAGDVAQTESTGSGPRKPFQFGRILKELDKLSTTVEGL</sequence>
<dbReference type="OrthoDB" id="2441647at2759"/>
<gene>
    <name evidence="2" type="ORF">PBRA_002063</name>
    <name evidence="3" type="ORF">PLBR_LOCUS475</name>
</gene>
<keyword evidence="4" id="KW-1185">Reference proteome</keyword>
<dbReference type="EMBL" id="OVEO01000001">
    <property type="protein sequence ID" value="SPQ93260.1"/>
    <property type="molecule type" value="Genomic_DNA"/>
</dbReference>
<reference evidence="3 5" key="2">
    <citation type="submission" date="2018-03" db="EMBL/GenBank/DDBJ databases">
        <authorList>
            <person name="Fogelqvist J."/>
        </authorList>
    </citation>
    <scope>NUCLEOTIDE SEQUENCE [LARGE SCALE GENOMIC DNA]</scope>
</reference>
<dbReference type="AlphaFoldDB" id="A0A0G4J1R3"/>
<dbReference type="Proteomes" id="UP000039324">
    <property type="component" value="Unassembled WGS sequence"/>
</dbReference>
<geneLocation type="mitochondrion" evidence="3"/>
<proteinExistence type="predicted"/>
<evidence type="ECO:0000256" key="1">
    <source>
        <dbReference type="SAM" id="MobiDB-lite"/>
    </source>
</evidence>
<reference evidence="2 4" key="1">
    <citation type="submission" date="2015-02" db="EMBL/GenBank/DDBJ databases">
        <authorList>
            <person name="Chooi Y.-H."/>
        </authorList>
    </citation>
    <scope>NUCLEOTIDE SEQUENCE [LARGE SCALE GENOMIC DNA]</scope>
    <source>
        <strain evidence="2">E3</strain>
    </source>
</reference>
<keyword evidence="3" id="KW-0496">Mitochondrion</keyword>
<evidence type="ECO:0000313" key="5">
    <source>
        <dbReference type="Proteomes" id="UP000290189"/>
    </source>
</evidence>
<evidence type="ECO:0000313" key="2">
    <source>
        <dbReference type="EMBL" id="CEP01457.1"/>
    </source>
</evidence>
<feature type="region of interest" description="Disordered" evidence="1">
    <location>
        <begin position="264"/>
        <end position="286"/>
    </location>
</feature>
<evidence type="ECO:0000313" key="3">
    <source>
        <dbReference type="EMBL" id="SPQ93260.1"/>
    </source>
</evidence>
<name>A0A0G4J1R3_PLABS</name>
<evidence type="ECO:0000313" key="4">
    <source>
        <dbReference type="Proteomes" id="UP000039324"/>
    </source>
</evidence>
<accession>A0A0G4J1R3</accession>
<dbReference type="EMBL" id="CDSF01000112">
    <property type="protein sequence ID" value="CEP01457.1"/>
    <property type="molecule type" value="Genomic_DNA"/>
</dbReference>
<dbReference type="Proteomes" id="UP000290189">
    <property type="component" value="Unassembled WGS sequence"/>
</dbReference>
<organism evidence="2 4">
    <name type="scientific">Plasmodiophora brassicae</name>
    <name type="common">Clubroot disease agent</name>
    <dbReference type="NCBI Taxonomy" id="37360"/>
    <lineage>
        <taxon>Eukaryota</taxon>
        <taxon>Sar</taxon>
        <taxon>Rhizaria</taxon>
        <taxon>Endomyxa</taxon>
        <taxon>Phytomyxea</taxon>
        <taxon>Plasmodiophorida</taxon>
        <taxon>Plasmodiophoridae</taxon>
        <taxon>Plasmodiophora</taxon>
    </lineage>
</organism>